<dbReference type="PROSITE" id="PS50983">
    <property type="entry name" value="FE_B12_PBP"/>
    <property type="match status" value="1"/>
</dbReference>
<protein>
    <recommendedName>
        <fullName evidence="1">Fe/B12 periplasmic-binding domain-containing protein</fullName>
    </recommendedName>
</protein>
<dbReference type="EMBL" id="FR695864">
    <property type="protein sequence ID" value="CBX26839.1"/>
    <property type="molecule type" value="Genomic_DNA"/>
</dbReference>
<organism evidence="2">
    <name type="scientific">uncultured Desulfobacterium sp</name>
    <dbReference type="NCBI Taxonomy" id="201089"/>
    <lineage>
        <taxon>Bacteria</taxon>
        <taxon>Pseudomonadati</taxon>
        <taxon>Thermodesulfobacteriota</taxon>
        <taxon>Desulfobacteria</taxon>
        <taxon>Desulfobacterales</taxon>
        <taxon>Desulfobacteriaceae</taxon>
        <taxon>Desulfobacterium</taxon>
        <taxon>environmental samples</taxon>
    </lineage>
</organism>
<reference evidence="2" key="1">
    <citation type="journal article" date="2011" name="Environ. Microbiol.">
        <title>Genomic insights into the metabolic potential of the polycyclic aromatic hydrocarbon degrading sulfate-reducing Deltaproteobacterium N47.</title>
        <authorList>
            <person name="Bergmann F."/>
            <person name="Selesi D."/>
            <person name="Weinmaier T."/>
            <person name="Tischler P."/>
            <person name="Rattei T."/>
            <person name="Meckenstock R.U."/>
        </authorList>
    </citation>
    <scope>NUCLEOTIDE SEQUENCE</scope>
</reference>
<dbReference type="SUPFAM" id="SSF53807">
    <property type="entry name" value="Helical backbone' metal receptor"/>
    <property type="match status" value="1"/>
</dbReference>
<dbReference type="Pfam" id="PF01497">
    <property type="entry name" value="Peripla_BP_2"/>
    <property type="match status" value="1"/>
</dbReference>
<feature type="domain" description="Fe/B12 periplasmic-binding" evidence="1">
    <location>
        <begin position="48"/>
        <end position="298"/>
    </location>
</feature>
<dbReference type="AlphaFoldDB" id="E1Y8E5"/>
<dbReference type="Gene3D" id="3.40.50.1980">
    <property type="entry name" value="Nitrogenase molybdenum iron protein domain"/>
    <property type="match status" value="2"/>
</dbReference>
<dbReference type="GO" id="GO:0071281">
    <property type="term" value="P:cellular response to iron ion"/>
    <property type="evidence" value="ECO:0007669"/>
    <property type="project" value="TreeGrafter"/>
</dbReference>
<evidence type="ECO:0000259" key="1">
    <source>
        <dbReference type="PROSITE" id="PS50983"/>
    </source>
</evidence>
<dbReference type="InterPro" id="IPR050902">
    <property type="entry name" value="ABC_Transporter_SBP"/>
</dbReference>
<proteinExistence type="predicted"/>
<dbReference type="PANTHER" id="PTHR30535">
    <property type="entry name" value="VITAMIN B12-BINDING PROTEIN"/>
    <property type="match status" value="1"/>
</dbReference>
<gene>
    <name evidence="2" type="ORF">N47_A08680</name>
</gene>
<dbReference type="Pfam" id="PF01955">
    <property type="entry name" value="CbiZ"/>
    <property type="match status" value="1"/>
</dbReference>
<dbReference type="InterPro" id="IPR002491">
    <property type="entry name" value="ABC_transptr_periplasmic_BD"/>
</dbReference>
<name>E1Y8E5_9BACT</name>
<accession>E1Y8E5</accession>
<dbReference type="InterPro" id="IPR002808">
    <property type="entry name" value="AdoCbi_amidolase"/>
</dbReference>
<sequence length="674" mass="75238">MNYKINFKKALFVIAVFALCNFKLALCYPLEFIDHSGNKINIDKIPSSVVSLVPSVSEIIFKLGAGESLKAVTIYDTSPPEVSKKEIVGGFFSPSVDKIEKINPDVIFYSKLQKNVVERLKNKKCILINLEHDSVSDSFDVIFTLGKIFNKEDEAKKIAEQIKEEFLLISEKTSRIPESKKQRVIRLMGRDTIMTPGDDSFQNEFIRFAGGIAPVLNKKGKIVTVTKEEWIKFNPQVIYGCGGDTIKAEKMFKEPGWKDVDAVKNGRIYNFPCELTCRASVNSGYFVSWLSARIYGDEFSDASKFVLEEKVFKSKKIDVDLDYIKDIHIDYSKIYDFGNKTLVVEFKKPLSIISTLEGQRNGIKTVGNHYSPPPCWGIGHNEGFEAQRDHVYKVIGKSLKDSSFLFTGADMDNLSIKRKEFKDMVVYALVTAGVKSNAMRMSVDEGMFYEPGTINIIILTNMKLTPRAMTRAIISATEAKSAVMQDIDARSTYTPIVNQATGTGTDNILVVEGAGKELKNAGGHSKLGELIAKAVYEGVSEAIYNQNGIIAERNIFSRLRDRNLSVFEILSAYGCECSSKESGMVGEFEDLLLQPRYASFLKASFALSDDYEKGLINDLSSYELWCKQVEEEIAGHEITEDKDYLAGIDLPVVVDMAVNSLLNGIHARKSSSPE</sequence>
<dbReference type="PANTHER" id="PTHR30535:SF34">
    <property type="entry name" value="MOLYBDATE-BINDING PROTEIN MOLA"/>
    <property type="match status" value="1"/>
</dbReference>
<evidence type="ECO:0000313" key="2">
    <source>
        <dbReference type="EMBL" id="CBX26839.1"/>
    </source>
</evidence>